<proteinExistence type="predicted"/>
<sequence>MCLRCFRKKFKDVIEYDDPMGVSVQSLTLHRSNDDGELGDPVAGLFYTTEERIYARIELNRIEPGLKGKISWICRDSYGVGLSLFFVPTEFLFSHIFLAVPPNFEIVSCLVEPIQMAVIYAHAELPRSWPPGTYDVRFFINDKLARVAPFKIIEPKTIDPREEMTDTLL</sequence>
<protein>
    <submittedName>
        <fullName evidence="1">Uncharacterized protein</fullName>
    </submittedName>
</protein>
<reference evidence="1 2" key="1">
    <citation type="journal article" date="2022" name="bioRxiv">
        <title>Genomics of Preaxostyla Flagellates Illuminates Evolutionary Transitions and the Path Towards Mitochondrial Loss.</title>
        <authorList>
            <person name="Novak L.V.F."/>
            <person name="Treitli S.C."/>
            <person name="Pyrih J."/>
            <person name="Halakuc P."/>
            <person name="Pipaliya S.V."/>
            <person name="Vacek V."/>
            <person name="Brzon O."/>
            <person name="Soukal P."/>
            <person name="Eme L."/>
            <person name="Dacks J.B."/>
            <person name="Karnkowska A."/>
            <person name="Elias M."/>
            <person name="Hampl V."/>
        </authorList>
    </citation>
    <scope>NUCLEOTIDE SEQUENCE [LARGE SCALE GENOMIC DNA]</scope>
    <source>
        <strain evidence="1">NAU3</strain>
        <tissue evidence="1">Gut</tissue>
    </source>
</reference>
<keyword evidence="2" id="KW-1185">Reference proteome</keyword>
<dbReference type="EMBL" id="JARBJD010000017">
    <property type="protein sequence ID" value="KAK2961236.1"/>
    <property type="molecule type" value="Genomic_DNA"/>
</dbReference>
<organism evidence="1 2">
    <name type="scientific">Blattamonas nauphoetae</name>
    <dbReference type="NCBI Taxonomy" id="2049346"/>
    <lineage>
        <taxon>Eukaryota</taxon>
        <taxon>Metamonada</taxon>
        <taxon>Preaxostyla</taxon>
        <taxon>Oxymonadida</taxon>
        <taxon>Blattamonas</taxon>
    </lineage>
</organism>
<evidence type="ECO:0000313" key="2">
    <source>
        <dbReference type="Proteomes" id="UP001281761"/>
    </source>
</evidence>
<name>A0ABQ9YC48_9EUKA</name>
<comment type="caution">
    <text evidence="1">The sequence shown here is derived from an EMBL/GenBank/DDBJ whole genome shotgun (WGS) entry which is preliminary data.</text>
</comment>
<accession>A0ABQ9YC48</accession>
<dbReference type="Proteomes" id="UP001281761">
    <property type="component" value="Unassembled WGS sequence"/>
</dbReference>
<gene>
    <name evidence="1" type="ORF">BLNAU_3682</name>
</gene>
<evidence type="ECO:0000313" key="1">
    <source>
        <dbReference type="EMBL" id="KAK2961236.1"/>
    </source>
</evidence>